<dbReference type="Pfam" id="PF13579">
    <property type="entry name" value="Glyco_trans_4_4"/>
    <property type="match status" value="1"/>
</dbReference>
<dbReference type="CDD" id="cd03794">
    <property type="entry name" value="GT4_WbuB-like"/>
    <property type="match status" value="1"/>
</dbReference>
<evidence type="ECO:0000259" key="1">
    <source>
        <dbReference type="Pfam" id="PF00534"/>
    </source>
</evidence>
<dbReference type="OrthoDB" id="5490313at2"/>
<dbReference type="InterPro" id="IPR028098">
    <property type="entry name" value="Glyco_trans_4-like_N"/>
</dbReference>
<dbReference type="Pfam" id="PF00534">
    <property type="entry name" value="Glycos_transf_1"/>
    <property type="match status" value="1"/>
</dbReference>
<dbReference type="SUPFAM" id="SSF53756">
    <property type="entry name" value="UDP-Glycosyltransferase/glycogen phosphorylase"/>
    <property type="match status" value="1"/>
</dbReference>
<dbReference type="PANTHER" id="PTHR45947:SF3">
    <property type="entry name" value="SULFOQUINOVOSYL TRANSFERASE SQD2"/>
    <property type="match status" value="1"/>
</dbReference>
<dbReference type="EMBL" id="LT630450">
    <property type="protein sequence ID" value="SFV72797.1"/>
    <property type="molecule type" value="Genomic_DNA"/>
</dbReference>
<sequence length="426" mass="47568">MQNPFSQLHSCLTKSLLQLLLHRAKPGRPVTPVPGRILYVAASCLPYHVSGYTSRTHELLCALKESGADLRVITRTGYPWDRRDSLCLPEAEYTLRDGMRYVHARTPRNNRLTAIYAAQAATVLERYARQEGVACIHAASNHVNALPALLAARRLGIPFQYEMRGLWELTRIARQPAFAQSHNFKLGLALEGFVASHADRVFVISTQLGRYAREHWGIPEDRLHLLPNCVDAGRICPTHLPAEPLTIGYAGSLINYEGLDTLLHALRQLRQSGMATRLEIAGHGEAHEALEHLTTELGLDDAVRFYGRLSPEDARARLSRCTLVCIPRRPFTVCKIVPPLKLAEAMALEKPVIVPDLPLFHDEAGDAGCFFRPGDAAHLAQVLATALENPERCATMARKGRERIISCRQWKHFVPYILGEEICLVR</sequence>
<evidence type="ECO:0000259" key="2">
    <source>
        <dbReference type="Pfam" id="PF13579"/>
    </source>
</evidence>
<dbReference type="GO" id="GO:0016757">
    <property type="term" value="F:glycosyltransferase activity"/>
    <property type="evidence" value="ECO:0007669"/>
    <property type="project" value="InterPro"/>
</dbReference>
<keyword evidence="4" id="KW-1185">Reference proteome</keyword>
<dbReference type="Gene3D" id="3.40.50.2000">
    <property type="entry name" value="Glycogen Phosphorylase B"/>
    <property type="match status" value="2"/>
</dbReference>
<reference evidence="4" key="1">
    <citation type="submission" date="2016-10" db="EMBL/GenBank/DDBJ databases">
        <authorList>
            <person name="Wegmann U."/>
        </authorList>
    </citation>
    <scope>NUCLEOTIDE SEQUENCE [LARGE SCALE GENOMIC DNA]</scope>
</reference>
<gene>
    <name evidence="3" type="ORF">DESPIGER_0934</name>
</gene>
<evidence type="ECO:0000313" key="4">
    <source>
        <dbReference type="Proteomes" id="UP000186323"/>
    </source>
</evidence>
<dbReference type="RefSeq" id="WP_072333703.1">
    <property type="nucleotide sequence ID" value="NZ_LT630450.1"/>
</dbReference>
<accession>A0A1K1LDN3</accession>
<dbReference type="InterPro" id="IPR001296">
    <property type="entry name" value="Glyco_trans_1"/>
</dbReference>
<dbReference type="KEGG" id="dpg:DESPIGER_0934"/>
<dbReference type="PANTHER" id="PTHR45947">
    <property type="entry name" value="SULFOQUINOVOSYL TRANSFERASE SQD2"/>
    <property type="match status" value="1"/>
</dbReference>
<name>A0A1K1LDN3_9BACT</name>
<organism evidence="3 4">
    <name type="scientific">Desulfovibrio piger</name>
    <dbReference type="NCBI Taxonomy" id="901"/>
    <lineage>
        <taxon>Bacteria</taxon>
        <taxon>Pseudomonadati</taxon>
        <taxon>Thermodesulfobacteriota</taxon>
        <taxon>Desulfovibrionia</taxon>
        <taxon>Desulfovibrionales</taxon>
        <taxon>Desulfovibrionaceae</taxon>
        <taxon>Desulfovibrio</taxon>
    </lineage>
</organism>
<evidence type="ECO:0008006" key="5">
    <source>
        <dbReference type="Google" id="ProtNLM"/>
    </source>
</evidence>
<dbReference type="InterPro" id="IPR050194">
    <property type="entry name" value="Glycosyltransferase_grp1"/>
</dbReference>
<evidence type="ECO:0000313" key="3">
    <source>
        <dbReference type="EMBL" id="SFV72797.1"/>
    </source>
</evidence>
<protein>
    <recommendedName>
        <fullName evidence="5">Glycosyltransferase</fullName>
    </recommendedName>
</protein>
<dbReference type="Proteomes" id="UP000186323">
    <property type="component" value="Chromosome I"/>
</dbReference>
<dbReference type="AlphaFoldDB" id="A0A1K1LDN3"/>
<feature type="domain" description="Glycosyl transferase family 1" evidence="1">
    <location>
        <begin position="241"/>
        <end position="403"/>
    </location>
</feature>
<proteinExistence type="predicted"/>
<feature type="domain" description="Glycosyltransferase subfamily 4-like N-terminal" evidence="2">
    <location>
        <begin position="51"/>
        <end position="229"/>
    </location>
</feature>